<dbReference type="KEGG" id="bsb:Bresu_1746"/>
<dbReference type="HOGENOM" id="CLU_052657_2_1_5"/>
<dbReference type="Gene3D" id="3.40.50.1000">
    <property type="entry name" value="HAD superfamily/HAD-like"/>
    <property type="match status" value="1"/>
</dbReference>
<reference evidence="2" key="1">
    <citation type="journal article" date="2011" name="J. Bacteriol.">
        <title>Genome sequences of eight morphologically diverse alphaproteobacteria.</title>
        <authorList>
            <consortium name="US DOE Joint Genome Institute"/>
            <person name="Brown P.J."/>
            <person name="Kysela D.T."/>
            <person name="Buechlein A."/>
            <person name="Hemmerich C."/>
            <person name="Brun Y.V."/>
        </authorList>
    </citation>
    <scope>NUCLEOTIDE SEQUENCE [LARGE SCALE GENOMIC DNA]</scope>
    <source>
        <strain evidence="2">ATCC 15264 / DSM 4735 / LMG 14903 / NBRC 16000 / CB 81</strain>
    </source>
</reference>
<dbReference type="NCBIfam" id="TIGR01490">
    <property type="entry name" value="HAD-SF-IB-hyp1"/>
    <property type="match status" value="1"/>
</dbReference>
<dbReference type="InParanoid" id="D9QH91"/>
<dbReference type="AlphaFoldDB" id="D9QH91"/>
<dbReference type="GO" id="GO:0006564">
    <property type="term" value="P:L-serine biosynthetic process"/>
    <property type="evidence" value="ECO:0007669"/>
    <property type="project" value="TreeGrafter"/>
</dbReference>
<dbReference type="InterPro" id="IPR050582">
    <property type="entry name" value="HAD-like_SerB"/>
</dbReference>
<dbReference type="NCBIfam" id="TIGR01488">
    <property type="entry name" value="HAD-SF-IB"/>
    <property type="match status" value="1"/>
</dbReference>
<accession>D9QH91</accession>
<organism evidence="1 2">
    <name type="scientific">Brevundimonas subvibrioides (strain ATCC 15264 / DSM 4735 / LMG 14903 / NBRC 16000 / CB 81)</name>
    <name type="common">Caulobacter subvibrioides</name>
    <dbReference type="NCBI Taxonomy" id="633149"/>
    <lineage>
        <taxon>Bacteria</taxon>
        <taxon>Pseudomonadati</taxon>
        <taxon>Pseudomonadota</taxon>
        <taxon>Alphaproteobacteria</taxon>
        <taxon>Caulobacterales</taxon>
        <taxon>Caulobacteraceae</taxon>
        <taxon>Brevundimonas</taxon>
    </lineage>
</organism>
<dbReference type="Gene3D" id="1.20.1440.100">
    <property type="entry name" value="SG protein - dephosphorylation function"/>
    <property type="match status" value="1"/>
</dbReference>
<dbReference type="InterPro" id="IPR006385">
    <property type="entry name" value="HAD_hydro_SerB1"/>
</dbReference>
<sequence>MGDMGTEDAFRQSPVPGQAIVAFDFDGTLTVRDSFTAFLRWKVGPERWRTGLLAMAPQLAAYAVDRDRQKLKEAAVRRFMPYTSPVALAVEAEQFARERWDGLMRPDALRVWEDWGRRGAHRAIVTASPALTVRPFAERLGADTLLGTDLVIGDKGWFTGAFEGDNCRGEEKVRRLRVAFGPEVRLAAAYGDTSGDTEMLAIADIAGFRVFKERPATRAGAARARRRSAGSPTS</sequence>
<dbReference type="InterPro" id="IPR023214">
    <property type="entry name" value="HAD_sf"/>
</dbReference>
<name>D9QH91_BRESC</name>
<dbReference type="InterPro" id="IPR036412">
    <property type="entry name" value="HAD-like_sf"/>
</dbReference>
<proteinExistence type="predicted"/>
<dbReference type="OrthoDB" id="9794212at2"/>
<dbReference type="Proteomes" id="UP000002696">
    <property type="component" value="Chromosome"/>
</dbReference>
<dbReference type="PANTHER" id="PTHR43344:SF14">
    <property type="entry name" value="HAD-IB FAMILY HYDROLASE"/>
    <property type="match status" value="1"/>
</dbReference>
<dbReference type="Pfam" id="PF12710">
    <property type="entry name" value="HAD"/>
    <property type="match status" value="1"/>
</dbReference>
<dbReference type="GO" id="GO:0036424">
    <property type="term" value="F:L-phosphoserine phosphatase activity"/>
    <property type="evidence" value="ECO:0007669"/>
    <property type="project" value="TreeGrafter"/>
</dbReference>
<dbReference type="EMBL" id="CP002102">
    <property type="protein sequence ID" value="ADL01057.1"/>
    <property type="molecule type" value="Genomic_DNA"/>
</dbReference>
<gene>
    <name evidence="1" type="ordered locus">Bresu_1746</name>
</gene>
<dbReference type="SUPFAM" id="SSF56784">
    <property type="entry name" value="HAD-like"/>
    <property type="match status" value="1"/>
</dbReference>
<dbReference type="GO" id="GO:0000287">
    <property type="term" value="F:magnesium ion binding"/>
    <property type="evidence" value="ECO:0007669"/>
    <property type="project" value="TreeGrafter"/>
</dbReference>
<dbReference type="GO" id="GO:0005737">
    <property type="term" value="C:cytoplasm"/>
    <property type="evidence" value="ECO:0007669"/>
    <property type="project" value="TreeGrafter"/>
</dbReference>
<dbReference type="STRING" id="633149.Bresu_1746"/>
<dbReference type="BioCyc" id="BSUB633149:G1GM8-1737-MONOMER"/>
<keyword evidence="2" id="KW-1185">Reference proteome</keyword>
<evidence type="ECO:0000313" key="2">
    <source>
        <dbReference type="Proteomes" id="UP000002696"/>
    </source>
</evidence>
<protein>
    <submittedName>
        <fullName evidence="1">HAD-superfamily subfamily IB hydrolase, TIGR01490</fullName>
    </submittedName>
</protein>
<dbReference type="eggNOG" id="COG0560">
    <property type="taxonomic scope" value="Bacteria"/>
</dbReference>
<dbReference type="RefSeq" id="WP_013269159.1">
    <property type="nucleotide sequence ID" value="NC_014375.1"/>
</dbReference>
<evidence type="ECO:0000313" key="1">
    <source>
        <dbReference type="EMBL" id="ADL01057.1"/>
    </source>
</evidence>
<keyword evidence="1" id="KW-0378">Hydrolase</keyword>
<dbReference type="PANTHER" id="PTHR43344">
    <property type="entry name" value="PHOSPHOSERINE PHOSPHATASE"/>
    <property type="match status" value="1"/>
</dbReference>